<evidence type="ECO:0000313" key="2">
    <source>
        <dbReference type="Proteomes" id="UP000257323"/>
    </source>
</evidence>
<reference evidence="1 2" key="1">
    <citation type="submission" date="2018-08" db="EMBL/GenBank/DDBJ databases">
        <title>Genome analysis of the thermophilic bacterium of the candidate phylum Aminicenantes from deep subsurface aquifer revealed its physiology and ecological role.</title>
        <authorList>
            <person name="Kadnikov V.V."/>
            <person name="Mardanov A.V."/>
            <person name="Beletsky A.V."/>
            <person name="Karnachuk O.V."/>
            <person name="Ravin N.V."/>
        </authorList>
    </citation>
    <scope>NUCLEOTIDE SEQUENCE [LARGE SCALE GENOMIC DNA]</scope>
    <source>
        <strain evidence="1">BY38</strain>
    </source>
</reference>
<dbReference type="AlphaFoldDB" id="A0A3E2BNI6"/>
<accession>A0A3E2BNI6</accession>
<comment type="caution">
    <text evidence="1">The sequence shown here is derived from an EMBL/GenBank/DDBJ whole genome shotgun (WGS) entry which is preliminary data.</text>
</comment>
<proteinExistence type="predicted"/>
<name>A0A3E2BNI6_9BACT</name>
<organism evidence="1 2">
    <name type="scientific">Candidatus Saccharicenans subterraneus</name>
    <dbReference type="NCBI Taxonomy" id="2508984"/>
    <lineage>
        <taxon>Bacteria</taxon>
        <taxon>Candidatus Aminicenantota</taxon>
        <taxon>Candidatus Aminicenantia</taxon>
        <taxon>Candidatus Aminicenantales</taxon>
        <taxon>Candidatus Saccharicenantaceae</taxon>
        <taxon>Candidatus Saccharicenans</taxon>
    </lineage>
</organism>
<evidence type="ECO:0000313" key="1">
    <source>
        <dbReference type="EMBL" id="RFT16320.1"/>
    </source>
</evidence>
<dbReference type="Proteomes" id="UP000257323">
    <property type="component" value="Unassembled WGS sequence"/>
</dbReference>
<gene>
    <name evidence="1" type="ORF">OP8BY_1924</name>
</gene>
<protein>
    <submittedName>
        <fullName evidence="1">Uncharacterized protein</fullName>
    </submittedName>
</protein>
<sequence length="68" mass="7546">MRGGHSPRYCNWRRIPDAATALRSGKAREEEDPGVRIPALNPAASLFFGRKKRGAAQKFYQAGGKEDE</sequence>
<dbReference type="EMBL" id="QUAH01000004">
    <property type="protein sequence ID" value="RFT16320.1"/>
    <property type="molecule type" value="Genomic_DNA"/>
</dbReference>